<dbReference type="EMBL" id="CP029206">
    <property type="protein sequence ID" value="AWI51173.1"/>
    <property type="molecule type" value="Genomic_DNA"/>
</dbReference>
<dbReference type="Pfam" id="PF01075">
    <property type="entry name" value="Glyco_transf_9"/>
    <property type="match status" value="1"/>
</dbReference>
<gene>
    <name evidence="3" type="ORF">DDU33_06635</name>
</gene>
<dbReference type="KEGG" id="apor:DDU33_06635"/>
<protein>
    <submittedName>
        <fullName evidence="3">Heptosyltransferase</fullName>
    </submittedName>
</protein>
<dbReference type="SUPFAM" id="SSF53756">
    <property type="entry name" value="UDP-Glycosyltransferase/glycogen phosphorylase"/>
    <property type="match status" value="1"/>
</dbReference>
<name>A0A2U8FJP3_9PAST</name>
<dbReference type="RefSeq" id="WP_108923919.1">
    <property type="nucleotide sequence ID" value="NZ_CP029206.1"/>
</dbReference>
<dbReference type="PANTHER" id="PTHR30160:SF15">
    <property type="entry name" value="GLYCOSYLTRANSFERASE HI_0523-RELATED"/>
    <property type="match status" value="1"/>
</dbReference>
<dbReference type="GO" id="GO:0005829">
    <property type="term" value="C:cytosol"/>
    <property type="evidence" value="ECO:0007669"/>
    <property type="project" value="TreeGrafter"/>
</dbReference>
<organism evidence="3 4">
    <name type="scientific">Actinobacillus porcitonsillarum</name>
    <dbReference type="NCBI Taxonomy" id="189834"/>
    <lineage>
        <taxon>Bacteria</taxon>
        <taxon>Pseudomonadati</taxon>
        <taxon>Pseudomonadota</taxon>
        <taxon>Gammaproteobacteria</taxon>
        <taxon>Pasteurellales</taxon>
        <taxon>Pasteurellaceae</taxon>
        <taxon>Actinobacillus</taxon>
    </lineage>
</organism>
<dbReference type="Gene3D" id="3.40.50.2000">
    <property type="entry name" value="Glycogen Phosphorylase B"/>
    <property type="match status" value="2"/>
</dbReference>
<dbReference type="GO" id="GO:0009244">
    <property type="term" value="P:lipopolysaccharide core region biosynthetic process"/>
    <property type="evidence" value="ECO:0007669"/>
    <property type="project" value="TreeGrafter"/>
</dbReference>
<evidence type="ECO:0000313" key="3">
    <source>
        <dbReference type="EMBL" id="AWI51173.1"/>
    </source>
</evidence>
<dbReference type="CDD" id="cd03789">
    <property type="entry name" value="GT9_LPS_heptosyltransferase"/>
    <property type="match status" value="1"/>
</dbReference>
<dbReference type="InterPro" id="IPR051199">
    <property type="entry name" value="LPS_LOS_Heptosyltrfase"/>
</dbReference>
<proteinExistence type="predicted"/>
<evidence type="ECO:0000256" key="1">
    <source>
        <dbReference type="ARBA" id="ARBA00022676"/>
    </source>
</evidence>
<dbReference type="InterPro" id="IPR002201">
    <property type="entry name" value="Glyco_trans_9"/>
</dbReference>
<dbReference type="PANTHER" id="PTHR30160">
    <property type="entry name" value="TETRAACYLDISACCHARIDE 4'-KINASE-RELATED"/>
    <property type="match status" value="1"/>
</dbReference>
<evidence type="ECO:0000313" key="4">
    <source>
        <dbReference type="Proteomes" id="UP000244920"/>
    </source>
</evidence>
<dbReference type="GO" id="GO:0008713">
    <property type="term" value="F:ADP-heptose-lipopolysaccharide heptosyltransferase activity"/>
    <property type="evidence" value="ECO:0007669"/>
    <property type="project" value="TreeGrafter"/>
</dbReference>
<dbReference type="Proteomes" id="UP000244920">
    <property type="component" value="Chromosome"/>
</dbReference>
<dbReference type="AlphaFoldDB" id="A0A2U8FJP3"/>
<sequence length="347" mass="40593">MVKKIKQFLRNIRLAIGKQILDKKQPLVNVSFPPKKVLFLRHDGKIGDYIVSSFVFREIKKQSPDTEIAVVCSYKNAYLFEKNPYIDKCYFVKTKNIKDYIRCGRQLTKESFDFVIDPTTTLRNRDLLFLRLIKAKNYVGYKKENYALFNINIKAENNHFRDIYHEALIAIGFKNISTHYDIPSDQKSGEDIAQFLKIKQLEHYIAVNFFGAGSARRFNEKSMKALLDNLTSSNTMNIVLLAFPEVIDEMQMLAKQYKNVFVYEQTKTVFHTIELIKHSDMVISPDTSIVHIAAGFNKPIIAFYSQDEENFVHWHPYNQAETHVLRFYKSVNELDFAQIKPEWLQTT</sequence>
<evidence type="ECO:0000256" key="2">
    <source>
        <dbReference type="ARBA" id="ARBA00022679"/>
    </source>
</evidence>
<keyword evidence="4" id="KW-1185">Reference proteome</keyword>
<keyword evidence="1" id="KW-0328">Glycosyltransferase</keyword>
<accession>A0A2U8FJP3</accession>
<keyword evidence="2 3" id="KW-0808">Transferase</keyword>
<reference evidence="4" key="1">
    <citation type="submission" date="2018-05" db="EMBL/GenBank/DDBJ databases">
        <title>Complete genome sequence of Actinobacillus porcitonsillarum reference strain 9953L55 (CCUG 46996).</title>
        <authorList>
            <person name="Dona V."/>
            <person name="Perreten V."/>
        </authorList>
    </citation>
    <scope>NUCLEOTIDE SEQUENCE [LARGE SCALE GENOMIC DNA]</scope>
    <source>
        <strain evidence="4">9953L55</strain>
    </source>
</reference>